<accession>A0A8J8P2P6</accession>
<reference evidence="1" key="1">
    <citation type="submission" date="2019-06" db="EMBL/GenBank/DDBJ databases">
        <authorList>
            <person name="Zheng W."/>
        </authorList>
    </citation>
    <scope>NUCLEOTIDE SEQUENCE</scope>
    <source>
        <strain evidence="1">QDHG01</strain>
    </source>
</reference>
<keyword evidence="2" id="KW-1185">Reference proteome</keyword>
<proteinExistence type="predicted"/>
<evidence type="ECO:0000313" key="2">
    <source>
        <dbReference type="Proteomes" id="UP000785679"/>
    </source>
</evidence>
<gene>
    <name evidence="1" type="ORF">FGO68_gene1009</name>
</gene>
<evidence type="ECO:0000313" key="1">
    <source>
        <dbReference type="EMBL" id="TNV84760.1"/>
    </source>
</evidence>
<dbReference type="EMBL" id="RRYP01002445">
    <property type="protein sequence ID" value="TNV84760.1"/>
    <property type="molecule type" value="Genomic_DNA"/>
</dbReference>
<comment type="caution">
    <text evidence="1">The sequence shown here is derived from an EMBL/GenBank/DDBJ whole genome shotgun (WGS) entry which is preliminary data.</text>
</comment>
<name>A0A8J8P2P6_HALGN</name>
<sequence length="183" mass="20945">MESAHKIVEICPSILVFDNEKLDYIETLSTEKEQGKLSKGVTFYCDEQVTSESFTISFEIMFGEHVTGDSRQRLIKVGSLCEVMIACSNMILVQVKDQEVQRESGLKLGEWNKIDICFQQTLKLVRVGVNGILRNGIEDVRFEDEDLQPYTLGGHSKYTVQKGKDHHHKSRHLFHGLIKKLQM</sequence>
<dbReference type="AlphaFoldDB" id="A0A8J8P2P6"/>
<dbReference type="Proteomes" id="UP000785679">
    <property type="component" value="Unassembled WGS sequence"/>
</dbReference>
<protein>
    <submittedName>
        <fullName evidence="1">Uncharacterized protein</fullName>
    </submittedName>
</protein>
<organism evidence="1 2">
    <name type="scientific">Halteria grandinella</name>
    <dbReference type="NCBI Taxonomy" id="5974"/>
    <lineage>
        <taxon>Eukaryota</taxon>
        <taxon>Sar</taxon>
        <taxon>Alveolata</taxon>
        <taxon>Ciliophora</taxon>
        <taxon>Intramacronucleata</taxon>
        <taxon>Spirotrichea</taxon>
        <taxon>Stichotrichia</taxon>
        <taxon>Sporadotrichida</taxon>
        <taxon>Halteriidae</taxon>
        <taxon>Halteria</taxon>
    </lineage>
</organism>